<comment type="caution">
    <text evidence="1">The sequence shown here is derived from an EMBL/GenBank/DDBJ whole genome shotgun (WGS) entry which is preliminary data.</text>
</comment>
<organism evidence="1 2">
    <name type="scientific">Trueperella bonasi</name>
    <dbReference type="NCBI Taxonomy" id="312286"/>
    <lineage>
        <taxon>Bacteria</taxon>
        <taxon>Bacillati</taxon>
        <taxon>Actinomycetota</taxon>
        <taxon>Actinomycetes</taxon>
        <taxon>Actinomycetales</taxon>
        <taxon>Actinomycetaceae</taxon>
        <taxon>Trueperella</taxon>
    </lineage>
</organism>
<accession>A0ABT9NEA7</accession>
<evidence type="ECO:0000313" key="1">
    <source>
        <dbReference type="EMBL" id="MDP9805690.1"/>
    </source>
</evidence>
<dbReference type="RefSeq" id="WP_307681955.1">
    <property type="nucleotide sequence ID" value="NZ_JAUSQX010000001.1"/>
</dbReference>
<sequence>MDEMNLNTQAFWRTRQQAGYTKVAQGYAALTSDKKDLKQWDWQLDKHLHLIDYLSQHQSKTAIADTSAAILWGLPILNFPPKVVERDSLTNARTRLTRNQRTRRTEAVPDVMKIGNILVTTIEQTIVDIACQHGGEAALIAADFALHNQLTSLERIEKVVRRQGQRAGIGNVRDVLKVADGRVESPAESRMRWRFYTSRFIIPEPQVIIISGGKVYRVDGYDAHTRTVYEAVGKYKYALYSGGQIQAFFEERNRDPTLRSFGFAVHRAQFDDVVNAARFQDWLELLH</sequence>
<evidence type="ECO:0000313" key="2">
    <source>
        <dbReference type="Proteomes" id="UP001243212"/>
    </source>
</evidence>
<proteinExistence type="predicted"/>
<dbReference type="EMBL" id="JAUSQX010000001">
    <property type="protein sequence ID" value="MDP9805690.1"/>
    <property type="molecule type" value="Genomic_DNA"/>
</dbReference>
<keyword evidence="2" id="KW-1185">Reference proteome</keyword>
<gene>
    <name evidence="1" type="ORF">J2S70_000272</name>
</gene>
<name>A0ABT9NEA7_9ACTO</name>
<reference evidence="1 2" key="1">
    <citation type="submission" date="2023-07" db="EMBL/GenBank/DDBJ databases">
        <title>Sequencing the genomes of 1000 actinobacteria strains.</title>
        <authorList>
            <person name="Klenk H.-P."/>
        </authorList>
    </citation>
    <scope>NUCLEOTIDE SEQUENCE [LARGE SCALE GENOMIC DNA]</scope>
    <source>
        <strain evidence="1 2">DSM 17163</strain>
    </source>
</reference>
<dbReference type="Proteomes" id="UP001243212">
    <property type="component" value="Unassembled WGS sequence"/>
</dbReference>
<protein>
    <submittedName>
        <fullName evidence="1">Uncharacterized protein</fullName>
    </submittedName>
</protein>